<evidence type="ECO:0000256" key="1">
    <source>
        <dbReference type="SAM" id="MobiDB-lite"/>
    </source>
</evidence>
<protein>
    <submittedName>
        <fullName evidence="4">Carboxylase</fullName>
    </submittedName>
</protein>
<organism evidence="4 5">
    <name type="scientific">Geobacillus thermopakistaniensis (strain MAS1)</name>
    <dbReference type="NCBI Taxonomy" id="1408282"/>
    <lineage>
        <taxon>Bacteria</taxon>
        <taxon>Bacillati</taxon>
        <taxon>Bacillota</taxon>
        <taxon>Bacilli</taxon>
        <taxon>Bacillales</taxon>
        <taxon>Anoxybacillaceae</taxon>
        <taxon>Geobacillus</taxon>
    </lineage>
</organism>
<evidence type="ECO:0000259" key="3">
    <source>
        <dbReference type="PROSITE" id="PS50989"/>
    </source>
</evidence>
<reference evidence="4 5" key="1">
    <citation type="journal article" date="2014" name="Genome Announc.">
        <title>Draft Genome Sequence of Geobacillus thermopakistaniensis Strain MAS1.</title>
        <authorList>
            <person name="Siddiqui M.A."/>
            <person name="Rashid N."/>
            <person name="Ayyampalayam S."/>
            <person name="Whitman W.B."/>
        </authorList>
    </citation>
    <scope>NUCLEOTIDE SEQUENCE [LARGE SCALE GENOMIC DNA]</scope>
    <source>
        <strain evidence="4 5">MAS1</strain>
    </source>
</reference>
<dbReference type="InterPro" id="IPR045190">
    <property type="entry name" value="MCCB/AccD1-like"/>
</dbReference>
<dbReference type="GO" id="GO:0004485">
    <property type="term" value="F:methylcrotonoyl-CoA carboxylase activity"/>
    <property type="evidence" value="ECO:0007669"/>
    <property type="project" value="TreeGrafter"/>
</dbReference>
<evidence type="ECO:0000313" key="5">
    <source>
        <dbReference type="Proteomes" id="UP000018339"/>
    </source>
</evidence>
<gene>
    <name evidence="4" type="ORF">T260_15770</name>
</gene>
<dbReference type="InterPro" id="IPR011762">
    <property type="entry name" value="COA_CT_N"/>
</dbReference>
<dbReference type="Proteomes" id="UP000018339">
    <property type="component" value="Unassembled WGS sequence"/>
</dbReference>
<dbReference type="EMBL" id="AYSF01000081">
    <property type="protein sequence ID" value="ESU71040.1"/>
    <property type="molecule type" value="Genomic_DNA"/>
</dbReference>
<dbReference type="PROSITE" id="PS50989">
    <property type="entry name" value="COA_CT_CTER"/>
    <property type="match status" value="1"/>
</dbReference>
<dbReference type="PROSITE" id="PS50980">
    <property type="entry name" value="COA_CT_NTER"/>
    <property type="match status" value="1"/>
</dbReference>
<dbReference type="FunFam" id="3.90.226.10:FF:000041">
    <property type="entry name" value="Propionyl-CoA carboxylase subunit beta"/>
    <property type="match status" value="1"/>
</dbReference>
<dbReference type="InterPro" id="IPR034733">
    <property type="entry name" value="AcCoA_carboxyl_beta"/>
</dbReference>
<proteinExistence type="predicted"/>
<sequence>MEGGSRTERLRRIGLFTAINKTRHPTLLQPNKRDGTARSIKTRRGNKEMKETANQQDTLAAELEKRAAEIKKGGAPKYHEKNAAQGKLFVRERLNLLLDNGLEVEDGLFANCLAGDLPADGVVTGIGKINGRTVCVMANDSTVKAGSWGARTVEKIIRIQETAEKLRCPIIYLVDSAGARITDQIEMFPGRRGAGRIFYNEVKLSGKVPQVCLLFGPSAAGGAYIPAFCDIVIMVEGNASMYLGSPRMAEMVIGEKVTLEEMGGARMHCTVSGCGDVLVKTEEEAIAYARRYLSYFPSNYSEKPPVVEAKPPKSFDKTIEDILPENQNAPFNMYDLIERIIDEGSFCEIKKLFAPEIITGLARLAGQPIGIIANQPRVKGGVLFHDSADKAAKFITLCDAFHIPLLFLADVPGFMIGTKVERVGIIRHGAKMIAAMSEATVPKISVIVRKAYGAGLYAMAGPAFEPDCCLALPNAQIAVMGPEAAVNAVYANKIAELPPEERAAFVEQKREEYRRDIDIYRLASELVVDGIVAPNDLRNELIRRFDAYMSKYMVFSERKHGVYPV</sequence>
<dbReference type="GO" id="GO:1905202">
    <property type="term" value="C:methylcrotonoyl-CoA carboxylase complex"/>
    <property type="evidence" value="ECO:0007669"/>
    <property type="project" value="TreeGrafter"/>
</dbReference>
<evidence type="ECO:0000313" key="4">
    <source>
        <dbReference type="EMBL" id="ESU71040.1"/>
    </source>
</evidence>
<dbReference type="AlphaFoldDB" id="A0A7U9P590"/>
<accession>A0A7U9P590</accession>
<dbReference type="PANTHER" id="PTHR22855:SF13">
    <property type="entry name" value="METHYLCROTONOYL-COA CARBOXYLASE BETA CHAIN, MITOCHONDRIAL"/>
    <property type="match status" value="1"/>
</dbReference>
<feature type="domain" description="CoA carboxyltransferase N-terminal" evidence="2">
    <location>
        <begin position="56"/>
        <end position="308"/>
    </location>
</feature>
<keyword evidence="5" id="KW-1185">Reference proteome</keyword>
<dbReference type="SUPFAM" id="SSF52096">
    <property type="entry name" value="ClpP/crotonase"/>
    <property type="match status" value="2"/>
</dbReference>
<comment type="caution">
    <text evidence="4">The sequence shown here is derived from an EMBL/GenBank/DDBJ whole genome shotgun (WGS) entry which is preliminary data.</text>
</comment>
<dbReference type="InterPro" id="IPR011763">
    <property type="entry name" value="COA_CT_C"/>
</dbReference>
<dbReference type="GO" id="GO:0006552">
    <property type="term" value="P:L-leucine catabolic process"/>
    <property type="evidence" value="ECO:0007669"/>
    <property type="project" value="TreeGrafter"/>
</dbReference>
<dbReference type="Gene3D" id="3.90.226.10">
    <property type="entry name" value="2-enoyl-CoA Hydratase, Chain A, domain 1"/>
    <property type="match status" value="2"/>
</dbReference>
<feature type="domain" description="CoA carboxyltransferase C-terminal" evidence="3">
    <location>
        <begin position="314"/>
        <end position="547"/>
    </location>
</feature>
<evidence type="ECO:0000259" key="2">
    <source>
        <dbReference type="PROSITE" id="PS50980"/>
    </source>
</evidence>
<feature type="region of interest" description="Disordered" evidence="1">
    <location>
        <begin position="31"/>
        <end position="51"/>
    </location>
</feature>
<dbReference type="Pfam" id="PF01039">
    <property type="entry name" value="Carboxyl_trans"/>
    <property type="match status" value="1"/>
</dbReference>
<name>A0A7U9P590_GEOTM</name>
<dbReference type="InterPro" id="IPR029045">
    <property type="entry name" value="ClpP/crotonase-like_dom_sf"/>
</dbReference>
<dbReference type="PANTHER" id="PTHR22855">
    <property type="entry name" value="ACETYL, PROPIONYL, PYRUVATE, AND GLUTACONYL CARBOXYLASE-RELATED"/>
    <property type="match status" value="1"/>
</dbReference>